<organism evidence="2 3">
    <name type="scientific">Ladona fulva</name>
    <name type="common">Scarce chaser dragonfly</name>
    <name type="synonym">Libellula fulva</name>
    <dbReference type="NCBI Taxonomy" id="123851"/>
    <lineage>
        <taxon>Eukaryota</taxon>
        <taxon>Metazoa</taxon>
        <taxon>Ecdysozoa</taxon>
        <taxon>Arthropoda</taxon>
        <taxon>Hexapoda</taxon>
        <taxon>Insecta</taxon>
        <taxon>Pterygota</taxon>
        <taxon>Palaeoptera</taxon>
        <taxon>Odonata</taxon>
        <taxon>Epiprocta</taxon>
        <taxon>Anisoptera</taxon>
        <taxon>Libelluloidea</taxon>
        <taxon>Libellulidae</taxon>
        <taxon>Ladona</taxon>
    </lineage>
</organism>
<dbReference type="GO" id="GO:0005739">
    <property type="term" value="C:mitochondrion"/>
    <property type="evidence" value="ECO:0007669"/>
    <property type="project" value="TreeGrafter"/>
</dbReference>
<sequence length="142" mass="16745">MNALMMSPIERIYFRKWFYLSSRDSFCKNTKTAFSVICRHLSHGEVLTALRPFYFSVHPDLFGQHPTERAINENSLKQLNAYIEHLQMKRPTTPANLCFYLRSPRKPECDHYRIRPWLSKYGPEARKNAEALAPIKEEVARL</sequence>
<dbReference type="InterPro" id="IPR027986">
    <property type="entry name" value="TCAIM"/>
</dbReference>
<dbReference type="Proteomes" id="UP000792457">
    <property type="component" value="Unassembled WGS sequence"/>
</dbReference>
<evidence type="ECO:0000313" key="2">
    <source>
        <dbReference type="EMBL" id="KAG8239788.1"/>
    </source>
</evidence>
<dbReference type="Pfam" id="PF14687">
    <property type="entry name" value="DUF4460"/>
    <property type="match status" value="1"/>
</dbReference>
<reference evidence="2" key="2">
    <citation type="submission" date="2017-10" db="EMBL/GenBank/DDBJ databases">
        <title>Ladona fulva Genome sequencing and assembly.</title>
        <authorList>
            <person name="Murali S."/>
            <person name="Richards S."/>
            <person name="Bandaranaike D."/>
            <person name="Bellair M."/>
            <person name="Blankenburg K."/>
            <person name="Chao H."/>
            <person name="Dinh H."/>
            <person name="Doddapaneni H."/>
            <person name="Dugan-Rocha S."/>
            <person name="Elkadiri S."/>
            <person name="Gnanaolivu R."/>
            <person name="Hernandez B."/>
            <person name="Skinner E."/>
            <person name="Javaid M."/>
            <person name="Lee S."/>
            <person name="Li M."/>
            <person name="Ming W."/>
            <person name="Munidasa M."/>
            <person name="Muniz J."/>
            <person name="Nguyen L."/>
            <person name="Hughes D."/>
            <person name="Osuji N."/>
            <person name="Pu L.-L."/>
            <person name="Puazo M."/>
            <person name="Qu C."/>
            <person name="Quiroz J."/>
            <person name="Raj R."/>
            <person name="Weissenberger G."/>
            <person name="Xin Y."/>
            <person name="Zou X."/>
            <person name="Han Y."/>
            <person name="Worley K."/>
            <person name="Muzny D."/>
            <person name="Gibbs R."/>
        </authorList>
    </citation>
    <scope>NUCLEOTIDE SEQUENCE</scope>
    <source>
        <strain evidence="2">Sampled in the wild</strain>
    </source>
</reference>
<dbReference type="EMBL" id="KZ309987">
    <property type="protein sequence ID" value="KAG8239788.1"/>
    <property type="molecule type" value="Genomic_DNA"/>
</dbReference>
<dbReference type="PANTHER" id="PTHR31596:SF1">
    <property type="entry name" value="T-CELL ACTIVATION INHIBITOR, MITOCHONDRIAL"/>
    <property type="match status" value="1"/>
</dbReference>
<evidence type="ECO:0000259" key="1">
    <source>
        <dbReference type="Pfam" id="PF14687"/>
    </source>
</evidence>
<dbReference type="OrthoDB" id="4238at2759"/>
<reference evidence="2" key="1">
    <citation type="submission" date="2013-04" db="EMBL/GenBank/DDBJ databases">
        <authorList>
            <person name="Qu J."/>
            <person name="Murali S.C."/>
            <person name="Bandaranaike D."/>
            <person name="Bellair M."/>
            <person name="Blankenburg K."/>
            <person name="Chao H."/>
            <person name="Dinh H."/>
            <person name="Doddapaneni H."/>
            <person name="Downs B."/>
            <person name="Dugan-Rocha S."/>
            <person name="Elkadiri S."/>
            <person name="Gnanaolivu R.D."/>
            <person name="Hernandez B."/>
            <person name="Javaid M."/>
            <person name="Jayaseelan J.C."/>
            <person name="Lee S."/>
            <person name="Li M."/>
            <person name="Ming W."/>
            <person name="Munidasa M."/>
            <person name="Muniz J."/>
            <person name="Nguyen L."/>
            <person name="Ongeri F."/>
            <person name="Osuji N."/>
            <person name="Pu L.-L."/>
            <person name="Puazo M."/>
            <person name="Qu C."/>
            <person name="Quiroz J."/>
            <person name="Raj R."/>
            <person name="Weissenberger G."/>
            <person name="Xin Y."/>
            <person name="Zou X."/>
            <person name="Han Y."/>
            <person name="Richards S."/>
            <person name="Worley K."/>
            <person name="Muzny D."/>
            <person name="Gibbs R."/>
        </authorList>
    </citation>
    <scope>NUCLEOTIDE SEQUENCE</scope>
    <source>
        <strain evidence="2">Sampled in the wild</strain>
    </source>
</reference>
<keyword evidence="3" id="KW-1185">Reference proteome</keyword>
<protein>
    <recommendedName>
        <fullName evidence="1">DUF4460 domain-containing protein</fullName>
    </recommendedName>
</protein>
<name>A0A8K0KXC2_LADFU</name>
<dbReference type="PANTHER" id="PTHR31596">
    <property type="entry name" value="T-CELL ACTIVATION INHIBITOR, MITOCHONDRIAL"/>
    <property type="match status" value="1"/>
</dbReference>
<accession>A0A8K0KXC2</accession>
<dbReference type="InterPro" id="IPR028031">
    <property type="entry name" value="DUF4460"/>
</dbReference>
<evidence type="ECO:0000313" key="3">
    <source>
        <dbReference type="Proteomes" id="UP000792457"/>
    </source>
</evidence>
<dbReference type="AlphaFoldDB" id="A0A8K0KXC2"/>
<comment type="caution">
    <text evidence="2">The sequence shown here is derived from an EMBL/GenBank/DDBJ whole genome shotgun (WGS) entry which is preliminary data.</text>
</comment>
<feature type="non-terminal residue" evidence="2">
    <location>
        <position position="142"/>
    </location>
</feature>
<feature type="domain" description="DUF4460" evidence="1">
    <location>
        <begin position="38"/>
        <end position="103"/>
    </location>
</feature>
<proteinExistence type="predicted"/>
<gene>
    <name evidence="2" type="ORF">J437_LFUL019383</name>
</gene>